<evidence type="ECO:0000313" key="2">
    <source>
        <dbReference type="EMBL" id="PFK45765.1"/>
    </source>
</evidence>
<dbReference type="GO" id="GO:0016747">
    <property type="term" value="F:acyltransferase activity, transferring groups other than amino-acyl groups"/>
    <property type="evidence" value="ECO:0007669"/>
    <property type="project" value="InterPro"/>
</dbReference>
<dbReference type="PROSITE" id="PS51186">
    <property type="entry name" value="GNAT"/>
    <property type="match status" value="1"/>
</dbReference>
<evidence type="ECO:0000313" key="3">
    <source>
        <dbReference type="Proteomes" id="UP000242656"/>
    </source>
</evidence>
<dbReference type="Pfam" id="PF18014">
    <property type="entry name" value="Acetyltransf_18"/>
    <property type="match status" value="1"/>
</dbReference>
<dbReference type="PANTHER" id="PTHR47237">
    <property type="entry name" value="SLL0310 PROTEIN"/>
    <property type="match status" value="1"/>
</dbReference>
<protein>
    <submittedName>
        <fullName evidence="2">GNAT family N-acetyltransferase</fullName>
    </submittedName>
</protein>
<dbReference type="Gene3D" id="3.40.630.90">
    <property type="match status" value="1"/>
</dbReference>
<evidence type="ECO:0000259" key="1">
    <source>
        <dbReference type="PROSITE" id="PS51186"/>
    </source>
</evidence>
<organism evidence="2 3">
    <name type="scientific">Bacillus cereus</name>
    <dbReference type="NCBI Taxonomy" id="1396"/>
    <lineage>
        <taxon>Bacteria</taxon>
        <taxon>Bacillati</taxon>
        <taxon>Bacillota</taxon>
        <taxon>Bacilli</taxon>
        <taxon>Bacillales</taxon>
        <taxon>Bacillaceae</taxon>
        <taxon>Bacillus</taxon>
        <taxon>Bacillus cereus group</taxon>
    </lineage>
</organism>
<dbReference type="AlphaFoldDB" id="A0A2B0MXE8"/>
<name>A0A2B0MXE8_BACCE</name>
<gene>
    <name evidence="2" type="ORF">COI93_07295</name>
</gene>
<dbReference type="CDD" id="cd04301">
    <property type="entry name" value="NAT_SF"/>
    <property type="match status" value="1"/>
</dbReference>
<dbReference type="InterPro" id="IPR016181">
    <property type="entry name" value="Acyl_CoA_acyltransferase"/>
</dbReference>
<sequence length="279" mass="31355">MEIQQLTKSHIPDLLSLCNAVGWLQHESFMRQQFEMYLSIGTLFGGMNQNKLVASSGVFSFEPGFSSIGMLIVHPNFQKQGIGRTLLDICVKQAPPSLPIMLIATNAGVPLYQTYEFTTITTIHRFEKFVTNPSMCHAHLKRIGQHDLQSLINLDQNVTSAFRPKLYSILIDRATFAFKMERNHKIESFALCIQKGDTLCITPLIAQHGEDAIQLLQAICKSWNGTIRIDVPHSQFAFRAHLESNGFQKTLHSPLMIKNGNHLPGNRDLLFAMMDAALC</sequence>
<dbReference type="Pfam" id="PF13673">
    <property type="entry name" value="Acetyltransf_10"/>
    <property type="match status" value="1"/>
</dbReference>
<accession>A0A2B0MXE8</accession>
<proteinExistence type="predicted"/>
<reference evidence="2 3" key="1">
    <citation type="submission" date="2017-09" db="EMBL/GenBank/DDBJ databases">
        <title>Large-scale bioinformatics analysis of Bacillus genomes uncovers conserved roles of natural products in bacterial physiology.</title>
        <authorList>
            <consortium name="Agbiome Team Llc"/>
            <person name="Bleich R.M."/>
            <person name="Grubbs K.J."/>
            <person name="Santa Maria K.C."/>
            <person name="Allen S.E."/>
            <person name="Farag S."/>
            <person name="Shank E.A."/>
            <person name="Bowers A."/>
        </authorList>
    </citation>
    <scope>NUCLEOTIDE SEQUENCE [LARGE SCALE GENOMIC DNA]</scope>
    <source>
        <strain evidence="2 3">AFS083043</strain>
    </source>
</reference>
<feature type="domain" description="N-acetyltransferase" evidence="1">
    <location>
        <begin position="1"/>
        <end position="133"/>
    </location>
</feature>
<dbReference type="InterPro" id="IPR041496">
    <property type="entry name" value="YitH/HolE_GNAT"/>
</dbReference>
<dbReference type="InterPro" id="IPR000182">
    <property type="entry name" value="GNAT_dom"/>
</dbReference>
<dbReference type="SUPFAM" id="SSF55729">
    <property type="entry name" value="Acyl-CoA N-acyltransferases (Nat)"/>
    <property type="match status" value="1"/>
</dbReference>
<dbReference type="EMBL" id="NUWN01000024">
    <property type="protein sequence ID" value="PFK45765.1"/>
    <property type="molecule type" value="Genomic_DNA"/>
</dbReference>
<dbReference type="InterPro" id="IPR052729">
    <property type="entry name" value="Acyl/Acetyltrans_Enzymes"/>
</dbReference>
<dbReference type="Gene3D" id="3.40.630.30">
    <property type="match status" value="1"/>
</dbReference>
<dbReference type="RefSeq" id="WP_098490258.1">
    <property type="nucleotide sequence ID" value="NZ_NUWN01000024.1"/>
</dbReference>
<keyword evidence="2" id="KW-0808">Transferase</keyword>
<comment type="caution">
    <text evidence="2">The sequence shown here is derived from an EMBL/GenBank/DDBJ whole genome shotgun (WGS) entry which is preliminary data.</text>
</comment>
<dbReference type="Proteomes" id="UP000242656">
    <property type="component" value="Unassembled WGS sequence"/>
</dbReference>
<dbReference type="PANTHER" id="PTHR47237:SF2">
    <property type="entry name" value="BLL4206 PROTEIN"/>
    <property type="match status" value="1"/>
</dbReference>